<evidence type="ECO:0000256" key="11">
    <source>
        <dbReference type="SAM" id="Phobius"/>
    </source>
</evidence>
<dbReference type="PANTHER" id="PTHR11040:SF211">
    <property type="entry name" value="ZINC TRANSPORTER ZIP11"/>
    <property type="match status" value="1"/>
</dbReference>
<evidence type="ECO:0000256" key="1">
    <source>
        <dbReference type="ARBA" id="ARBA00004651"/>
    </source>
</evidence>
<dbReference type="OrthoDB" id="262547at2759"/>
<evidence type="ECO:0000256" key="10">
    <source>
        <dbReference type="ARBA" id="ARBA00042973"/>
    </source>
</evidence>
<keyword evidence="5" id="KW-0862">Zinc</keyword>
<feature type="transmembrane region" description="Helical" evidence="11">
    <location>
        <begin position="173"/>
        <end position="198"/>
    </location>
</feature>
<evidence type="ECO:0000313" key="12">
    <source>
        <dbReference type="EMBL" id="CAB3362254.1"/>
    </source>
</evidence>
<reference evidence="12 13" key="1">
    <citation type="submission" date="2020-04" db="EMBL/GenBank/DDBJ databases">
        <authorList>
            <person name="Alioto T."/>
            <person name="Alioto T."/>
            <person name="Gomez Garrido J."/>
        </authorList>
    </citation>
    <scope>NUCLEOTIDE SEQUENCE [LARGE SCALE GENOMIC DNA]</scope>
</reference>
<evidence type="ECO:0000256" key="8">
    <source>
        <dbReference type="ARBA" id="ARBA00040593"/>
    </source>
</evidence>
<feature type="transmembrane region" description="Helical" evidence="11">
    <location>
        <begin position="301"/>
        <end position="320"/>
    </location>
</feature>
<feature type="transmembrane region" description="Helical" evidence="11">
    <location>
        <begin position="269"/>
        <end position="286"/>
    </location>
</feature>
<evidence type="ECO:0000256" key="6">
    <source>
        <dbReference type="ARBA" id="ARBA00022989"/>
    </source>
</evidence>
<keyword evidence="6 11" id="KW-1133">Transmembrane helix</keyword>
<sequence>MIEGYPPLVQAILGTLFTWGMTAAGAAVVIFFHGAQRKLLDGSLGFAAGVMTAASYWSLLSPAIELAKVSGVYGADGEWAFIPVSCGFMLGAFFVFSTDVLLAKFGVPGLIEPSGACDEQTSTATRRHVCMTDTLPSPSECETSNNIQVDLDSAQSNEEALTASGNKKRWKRILLLIIAITVHNFPEGLAVGVSFGAIGGSPSATFENARSLAIGIGLQNFPEGLAVSLPLHGAGFSILRSFWYGQLSGMVEPLAGILGAAAVQVATPLLPYALSFAAGAMIYVVLDDIVPEANTGKNGRLATWGGIVGFTLMMALDVGLG</sequence>
<keyword evidence="13" id="KW-1185">Reference proteome</keyword>
<gene>
    <name evidence="12" type="ORF">CLODIP_2_CD05028</name>
</gene>
<accession>A0A8S1C325</accession>
<feature type="transmembrane region" description="Helical" evidence="11">
    <location>
        <begin position="39"/>
        <end position="59"/>
    </location>
</feature>
<feature type="transmembrane region" description="Helical" evidence="11">
    <location>
        <begin position="12"/>
        <end position="32"/>
    </location>
</feature>
<comment type="subcellular location">
    <subcellularLocation>
        <location evidence="1">Cell membrane</location>
        <topology evidence="1">Multi-pass membrane protein</topology>
    </subcellularLocation>
</comment>
<evidence type="ECO:0000256" key="9">
    <source>
        <dbReference type="ARBA" id="ARBA00042540"/>
    </source>
</evidence>
<keyword evidence="4 11" id="KW-0812">Transmembrane</keyword>
<feature type="transmembrane region" description="Helical" evidence="11">
    <location>
        <begin position="79"/>
        <end position="102"/>
    </location>
</feature>
<dbReference type="Pfam" id="PF02535">
    <property type="entry name" value="Zip"/>
    <property type="match status" value="1"/>
</dbReference>
<comment type="caution">
    <text evidence="12">The sequence shown here is derived from an EMBL/GenBank/DDBJ whole genome shotgun (WGS) entry which is preliminary data.</text>
</comment>
<dbReference type="GO" id="GO:0005886">
    <property type="term" value="C:plasma membrane"/>
    <property type="evidence" value="ECO:0007669"/>
    <property type="project" value="UniProtKB-SubCell"/>
</dbReference>
<evidence type="ECO:0000256" key="4">
    <source>
        <dbReference type="ARBA" id="ARBA00022692"/>
    </source>
</evidence>
<evidence type="ECO:0000256" key="2">
    <source>
        <dbReference type="ARBA" id="ARBA00006939"/>
    </source>
</evidence>
<keyword evidence="3" id="KW-1003">Cell membrane</keyword>
<protein>
    <recommendedName>
        <fullName evidence="8">Zinc transporter ZIP11</fullName>
    </recommendedName>
    <alternativeName>
        <fullName evidence="9">Solute carrier family 39 member 11</fullName>
    </alternativeName>
    <alternativeName>
        <fullName evidence="10">Zrt- and Irt-like protein 11</fullName>
    </alternativeName>
</protein>
<dbReference type="InterPro" id="IPR003689">
    <property type="entry name" value="ZIP"/>
</dbReference>
<comment type="similarity">
    <text evidence="2">Belongs to the ZIP transporter (TC 2.A.5) family.</text>
</comment>
<dbReference type="Proteomes" id="UP000494165">
    <property type="component" value="Unassembled WGS sequence"/>
</dbReference>
<evidence type="ECO:0000256" key="7">
    <source>
        <dbReference type="ARBA" id="ARBA00023136"/>
    </source>
</evidence>
<dbReference type="EMBL" id="CADEPI010000008">
    <property type="protein sequence ID" value="CAB3362254.1"/>
    <property type="molecule type" value="Genomic_DNA"/>
</dbReference>
<evidence type="ECO:0000256" key="3">
    <source>
        <dbReference type="ARBA" id="ARBA00022475"/>
    </source>
</evidence>
<dbReference type="GO" id="GO:0005385">
    <property type="term" value="F:zinc ion transmembrane transporter activity"/>
    <property type="evidence" value="ECO:0007669"/>
    <property type="project" value="TreeGrafter"/>
</dbReference>
<evidence type="ECO:0000256" key="5">
    <source>
        <dbReference type="ARBA" id="ARBA00022833"/>
    </source>
</evidence>
<dbReference type="PANTHER" id="PTHR11040">
    <property type="entry name" value="ZINC/IRON TRANSPORTER"/>
    <property type="match status" value="1"/>
</dbReference>
<evidence type="ECO:0000313" key="13">
    <source>
        <dbReference type="Proteomes" id="UP000494165"/>
    </source>
</evidence>
<proteinExistence type="inferred from homology"/>
<organism evidence="12 13">
    <name type="scientific">Cloeon dipterum</name>
    <dbReference type="NCBI Taxonomy" id="197152"/>
    <lineage>
        <taxon>Eukaryota</taxon>
        <taxon>Metazoa</taxon>
        <taxon>Ecdysozoa</taxon>
        <taxon>Arthropoda</taxon>
        <taxon>Hexapoda</taxon>
        <taxon>Insecta</taxon>
        <taxon>Pterygota</taxon>
        <taxon>Palaeoptera</taxon>
        <taxon>Ephemeroptera</taxon>
        <taxon>Pisciforma</taxon>
        <taxon>Baetidae</taxon>
        <taxon>Cloeon</taxon>
    </lineage>
</organism>
<dbReference type="AlphaFoldDB" id="A0A8S1C325"/>
<keyword evidence="7 11" id="KW-0472">Membrane</keyword>
<name>A0A8S1C325_9INSE</name>